<dbReference type="CDD" id="cd00082">
    <property type="entry name" value="HisKA"/>
    <property type="match status" value="1"/>
</dbReference>
<evidence type="ECO:0000256" key="22">
    <source>
        <dbReference type="SAM" id="MobiDB-lite"/>
    </source>
</evidence>
<keyword evidence="4" id="KW-1003">Cell membrane</keyword>
<evidence type="ECO:0000256" key="4">
    <source>
        <dbReference type="ARBA" id="ARBA00022475"/>
    </source>
</evidence>
<evidence type="ECO:0000256" key="18">
    <source>
        <dbReference type="ARBA" id="ARBA00068150"/>
    </source>
</evidence>
<evidence type="ECO:0000259" key="25">
    <source>
        <dbReference type="PROSITE" id="PS50112"/>
    </source>
</evidence>
<dbReference type="InterPro" id="IPR004358">
    <property type="entry name" value="Sig_transdc_His_kin-like_C"/>
</dbReference>
<dbReference type="Pfam" id="PF08447">
    <property type="entry name" value="PAS_3"/>
    <property type="match status" value="1"/>
</dbReference>
<keyword evidence="7" id="KW-0812">Transmembrane</keyword>
<dbReference type="PANTHER" id="PTHR45339:SF1">
    <property type="entry name" value="HYBRID SIGNAL TRANSDUCTION HISTIDINE KINASE J"/>
    <property type="match status" value="1"/>
</dbReference>
<dbReference type="InterPro" id="IPR001610">
    <property type="entry name" value="PAC"/>
</dbReference>
<dbReference type="InterPro" id="IPR003661">
    <property type="entry name" value="HisK_dim/P_dom"/>
</dbReference>
<evidence type="ECO:0000256" key="20">
    <source>
        <dbReference type="PROSITE-ProRule" id="PRU00110"/>
    </source>
</evidence>
<dbReference type="Proteomes" id="UP000288587">
    <property type="component" value="Unassembled WGS sequence"/>
</dbReference>
<feature type="domain" description="Response regulatory" evidence="24">
    <location>
        <begin position="860"/>
        <end position="981"/>
    </location>
</feature>
<evidence type="ECO:0000256" key="15">
    <source>
        <dbReference type="ARBA" id="ARBA00023136"/>
    </source>
</evidence>
<evidence type="ECO:0000256" key="9">
    <source>
        <dbReference type="ARBA" id="ARBA00022741"/>
    </source>
</evidence>
<dbReference type="NCBIfam" id="TIGR00229">
    <property type="entry name" value="sensory_box"/>
    <property type="match status" value="2"/>
</dbReference>
<dbReference type="Pfam" id="PF02518">
    <property type="entry name" value="HATPase_c"/>
    <property type="match status" value="1"/>
</dbReference>
<feature type="domain" description="PAC" evidence="26">
    <location>
        <begin position="429"/>
        <end position="481"/>
    </location>
</feature>
<dbReference type="SUPFAM" id="SSF47226">
    <property type="entry name" value="Histidine-containing phosphotransfer domain, HPT domain"/>
    <property type="match status" value="1"/>
</dbReference>
<dbReference type="PANTHER" id="PTHR45339">
    <property type="entry name" value="HYBRID SIGNAL TRANSDUCTION HISTIDINE KINASE J"/>
    <property type="match status" value="1"/>
</dbReference>
<feature type="region of interest" description="Disordered" evidence="22">
    <location>
        <begin position="1128"/>
        <end position="1155"/>
    </location>
</feature>
<evidence type="ECO:0000313" key="29">
    <source>
        <dbReference type="Proteomes" id="UP000288587"/>
    </source>
</evidence>
<evidence type="ECO:0000256" key="11">
    <source>
        <dbReference type="ARBA" id="ARBA00022840"/>
    </source>
</evidence>
<dbReference type="SUPFAM" id="SSF47384">
    <property type="entry name" value="Homodimeric domain of signal transducing histidine kinase"/>
    <property type="match status" value="1"/>
</dbReference>
<dbReference type="InterPro" id="IPR013655">
    <property type="entry name" value="PAS_fold_3"/>
</dbReference>
<dbReference type="Gene3D" id="3.40.50.2300">
    <property type="match status" value="2"/>
</dbReference>
<feature type="domain" description="Histidine kinase" evidence="23">
    <location>
        <begin position="621"/>
        <end position="842"/>
    </location>
</feature>
<dbReference type="PROSITE" id="PS50112">
    <property type="entry name" value="PAS"/>
    <property type="match status" value="1"/>
</dbReference>
<dbReference type="InterPro" id="IPR036641">
    <property type="entry name" value="HPT_dom_sf"/>
</dbReference>
<dbReference type="GO" id="GO:0005524">
    <property type="term" value="F:ATP binding"/>
    <property type="evidence" value="ECO:0007669"/>
    <property type="project" value="UniProtKB-KW"/>
</dbReference>
<evidence type="ECO:0000313" key="28">
    <source>
        <dbReference type="EMBL" id="RVT83856.1"/>
    </source>
</evidence>
<evidence type="ECO:0000259" key="27">
    <source>
        <dbReference type="PROSITE" id="PS50894"/>
    </source>
</evidence>
<evidence type="ECO:0000256" key="1">
    <source>
        <dbReference type="ARBA" id="ARBA00000085"/>
    </source>
</evidence>
<dbReference type="InterPro" id="IPR036890">
    <property type="entry name" value="HATPase_C_sf"/>
</dbReference>
<evidence type="ECO:0000256" key="10">
    <source>
        <dbReference type="ARBA" id="ARBA00022777"/>
    </source>
</evidence>
<protein>
    <recommendedName>
        <fullName evidence="18">Sensory/regulatory protein RpfC</fullName>
        <ecNumber evidence="3">2.7.13.3</ecNumber>
    </recommendedName>
    <alternativeName>
        <fullName evidence="19">Virulence sensor protein BvgS</fullName>
    </alternativeName>
</protein>
<dbReference type="PROSITE" id="PS50113">
    <property type="entry name" value="PAC"/>
    <property type="match status" value="1"/>
</dbReference>
<keyword evidence="12" id="KW-1133">Transmembrane helix</keyword>
<evidence type="ECO:0000259" key="26">
    <source>
        <dbReference type="PROSITE" id="PS50113"/>
    </source>
</evidence>
<dbReference type="Gene3D" id="3.30.450.20">
    <property type="entry name" value="PAS domain"/>
    <property type="match status" value="3"/>
</dbReference>
<dbReference type="SUPFAM" id="SSF55785">
    <property type="entry name" value="PYP-like sensor domain (PAS domain)"/>
    <property type="match status" value="2"/>
</dbReference>
<dbReference type="InterPro" id="IPR036097">
    <property type="entry name" value="HisK_dim/P_sf"/>
</dbReference>
<dbReference type="Gene3D" id="3.30.565.10">
    <property type="entry name" value="Histidine kinase-like ATPase, C-terminal domain"/>
    <property type="match status" value="1"/>
</dbReference>
<comment type="subunit">
    <text evidence="17">At low DSF concentrations, interacts with RpfF.</text>
</comment>
<dbReference type="FunFam" id="3.30.565.10:FF:000010">
    <property type="entry name" value="Sensor histidine kinase RcsC"/>
    <property type="match status" value="1"/>
</dbReference>
<dbReference type="Gene3D" id="1.10.287.130">
    <property type="match status" value="1"/>
</dbReference>
<keyword evidence="13" id="KW-0902">Two-component regulatory system</keyword>
<evidence type="ECO:0000259" key="24">
    <source>
        <dbReference type="PROSITE" id="PS50110"/>
    </source>
</evidence>
<feature type="domain" description="Response regulatory" evidence="24">
    <location>
        <begin position="1009"/>
        <end position="1126"/>
    </location>
</feature>
<evidence type="ECO:0000256" key="2">
    <source>
        <dbReference type="ARBA" id="ARBA00004651"/>
    </source>
</evidence>
<dbReference type="PRINTS" id="PR00344">
    <property type="entry name" value="BCTRLSENSOR"/>
</dbReference>
<evidence type="ECO:0000259" key="23">
    <source>
        <dbReference type="PROSITE" id="PS50109"/>
    </source>
</evidence>
<sequence length="1361" mass="145968">MARSDPAGPLTLSVSARLGVLLAALGLALAALAGYAQWVIGDHTRLLQARVEREALALEQRTLTGQSMGAVALAGRLNLDLMEAASAPGLEAAPAPSLVSALQTLAASVQADQAYLANRAGQVVAQSGTIDGLERGMNVAFRHYFQQALSGQPSASIAVDASSAGRHSYIAAPVYRNREAQSTADIVGVVVARERSEEVDRQLSHWPHTLGLLLSPEHVVMAGNRSDWLLRHVGELSAEKQRRFASNHLYGKRGSEIQAAQALPDFLGGGLHWMDGALYLAAASPVNFNHRLGAWKLVYLGELSAVLSPYTLGAVGLLTFLTSAVLGHLVLRRRADQALRAQQQRALALSQAQVQAMVQNLPGVVFRSEAQPPWRLDFLSPAVQDLSGYPAADFLGDSAPRRLVDLIHPDDAPAWQATLRSGLATQQGFGHELRVVHRDGSARWALFRCMPTADETGQARHLDGMLFDIHERKQAEAALRDNEARLRDLLDLAPVGCSINTREGRPAFSNRRLAELLGRDRDDLTQLNTADYWAEPSERQAFVDRLWADGRVEGYRARFRRADGQAFTVLLTSSIENILGADHIVSWSYDITQLEAAEQAICQARDAAEAATRAKSDFLANMSHEIRTPMNAIIGMSHLALQAPLERKPRHYIEKVHLAANNLLGIINDILDFSKIEAGKLDLESVPFQLEDLLDGFANLVGFKAQEKRLDLLVRLDPATPTALVGDPLRLGQVLTNLGNNAVKFTAQGEIELGITTQNRDDESVELHLWVRDSGIGLSPEQQGRLFQSFSQADSSTTRKYGGTGLGLAISKNLVERMQGRIWVESQAGQGATFHFTVRLGLQAHSPSAAAPSNALTGLRVLVVDDSAHSRDILMSTLQAFGMTADGASNGDEAQALAQAAEDNGRPYALMLMDRDMPGQDGIAALQVLQAAPHCPPAWLIASGDAEQAREAASQVGVTLAGVLVRPVTPSHLFEAVGRSTGGHAPVATRRWQRAELAQQARQHLRGARLLLVEDNDMNQELALELLRGAGIEVVLAENGQEALDRLAAESPFDGVLMDCQMPVMDGYTATRTLRQNPAWQQLPVIAMTANAMAGDREKVLAAGMNDHIAKPLDVGAMFATLARWVTPPRPASEPADTTPTELDAPPPENDGFDPSTLAFDGLDPQAGLRIAAHNSALYLRLLRRFQQGTRTFVHDFVGAQAQPDAEAPARLAHTLKSTAGHIGAHALQAAAAALEATCRLPDASPAQCDAALAAVQVPLEALLATLDARLPAPAAAAPSAASHDWQASSAQQQQLVRLRALLQDSEAEATDALDALLDSCAGSPWASALQQAQQALAGYDFDAALQALQGLSSPHNGPTG</sequence>
<keyword evidence="6" id="KW-0808">Transferase</keyword>
<dbReference type="InterPro" id="IPR003594">
    <property type="entry name" value="HATPase_dom"/>
</dbReference>
<dbReference type="EC" id="2.7.13.3" evidence="3"/>
<comment type="subcellular location">
    <subcellularLocation>
        <location evidence="2">Cell membrane</location>
        <topology evidence="2">Multi-pass membrane protein</topology>
    </subcellularLocation>
</comment>
<dbReference type="Pfam" id="PF13426">
    <property type="entry name" value="PAS_9"/>
    <property type="match status" value="1"/>
</dbReference>
<evidence type="ECO:0000256" key="16">
    <source>
        <dbReference type="ARBA" id="ARBA00058004"/>
    </source>
</evidence>
<dbReference type="InterPro" id="IPR000014">
    <property type="entry name" value="PAS"/>
</dbReference>
<dbReference type="EMBL" id="SACM01000004">
    <property type="protein sequence ID" value="RVT83856.1"/>
    <property type="molecule type" value="Genomic_DNA"/>
</dbReference>
<dbReference type="SUPFAM" id="SSF52172">
    <property type="entry name" value="CheY-like"/>
    <property type="match status" value="2"/>
</dbReference>
<evidence type="ECO:0000256" key="17">
    <source>
        <dbReference type="ARBA" id="ARBA00064003"/>
    </source>
</evidence>
<keyword evidence="15" id="KW-0472">Membrane</keyword>
<dbReference type="Gene3D" id="1.20.120.160">
    <property type="entry name" value="HPT domain"/>
    <property type="match status" value="1"/>
</dbReference>
<dbReference type="SMART" id="SM00086">
    <property type="entry name" value="PAC"/>
    <property type="match status" value="2"/>
</dbReference>
<feature type="modified residue" description="4-aspartylphosphate" evidence="21">
    <location>
        <position position="914"/>
    </location>
</feature>
<dbReference type="CDD" id="cd00130">
    <property type="entry name" value="PAS"/>
    <property type="match status" value="2"/>
</dbReference>
<dbReference type="InterPro" id="IPR001789">
    <property type="entry name" value="Sig_transdc_resp-reg_receiver"/>
</dbReference>
<evidence type="ECO:0000256" key="6">
    <source>
        <dbReference type="ARBA" id="ARBA00022679"/>
    </source>
</evidence>
<comment type="caution">
    <text evidence="28">The sequence shown here is derived from an EMBL/GenBank/DDBJ whole genome shotgun (WGS) entry which is preliminary data.</text>
</comment>
<reference evidence="28 29" key="1">
    <citation type="submission" date="2019-01" db="EMBL/GenBank/DDBJ databases">
        <authorList>
            <person name="Chen W.-M."/>
        </authorList>
    </citation>
    <scope>NUCLEOTIDE SEQUENCE [LARGE SCALE GENOMIC DNA]</scope>
    <source>
        <strain evidence="28 29">CCP-18</strain>
    </source>
</reference>
<dbReference type="SMART" id="SM00388">
    <property type="entry name" value="HisKA"/>
    <property type="match status" value="1"/>
</dbReference>
<dbReference type="OrthoDB" id="5290456at2"/>
<dbReference type="CDD" id="cd17546">
    <property type="entry name" value="REC_hyHK_CKI1_RcsC-like"/>
    <property type="match status" value="1"/>
</dbReference>
<keyword evidence="11" id="KW-0067">ATP-binding</keyword>
<keyword evidence="5 21" id="KW-0597">Phosphoprotein</keyword>
<proteinExistence type="predicted"/>
<evidence type="ECO:0000256" key="14">
    <source>
        <dbReference type="ARBA" id="ARBA00023026"/>
    </source>
</evidence>
<dbReference type="CDD" id="cd16922">
    <property type="entry name" value="HATPase_EvgS-ArcB-TorS-like"/>
    <property type="match status" value="1"/>
</dbReference>
<dbReference type="InterPro" id="IPR008207">
    <property type="entry name" value="Sig_transdc_His_kin_Hpt_dom"/>
</dbReference>
<dbReference type="SUPFAM" id="SSF55874">
    <property type="entry name" value="ATPase domain of HSP90 chaperone/DNA topoisomerase II/histidine kinase"/>
    <property type="match status" value="1"/>
</dbReference>
<keyword evidence="29" id="KW-1185">Reference proteome</keyword>
<keyword evidence="8" id="KW-0732">Signal</keyword>
<keyword evidence="14" id="KW-0843">Virulence</keyword>
<dbReference type="InterPro" id="IPR005467">
    <property type="entry name" value="His_kinase_dom"/>
</dbReference>
<gene>
    <name evidence="28" type="ORF">EOD73_14945</name>
</gene>
<evidence type="ECO:0000256" key="13">
    <source>
        <dbReference type="ARBA" id="ARBA00023012"/>
    </source>
</evidence>
<evidence type="ECO:0000256" key="21">
    <source>
        <dbReference type="PROSITE-ProRule" id="PRU00169"/>
    </source>
</evidence>
<keyword evidence="10 28" id="KW-0418">Kinase</keyword>
<name>A0A3S2XPM2_9BURK</name>
<dbReference type="SMART" id="SM00091">
    <property type="entry name" value="PAS"/>
    <property type="match status" value="2"/>
</dbReference>
<feature type="domain" description="PAS" evidence="25">
    <location>
        <begin position="350"/>
        <end position="426"/>
    </location>
</feature>
<dbReference type="InterPro" id="IPR035965">
    <property type="entry name" value="PAS-like_dom_sf"/>
</dbReference>
<dbReference type="InterPro" id="IPR000700">
    <property type="entry name" value="PAS-assoc_C"/>
</dbReference>
<evidence type="ECO:0000256" key="12">
    <source>
        <dbReference type="ARBA" id="ARBA00022989"/>
    </source>
</evidence>
<dbReference type="PROSITE" id="PS50894">
    <property type="entry name" value="HPT"/>
    <property type="match status" value="1"/>
</dbReference>
<keyword evidence="9" id="KW-0547">Nucleotide-binding</keyword>
<dbReference type="Pfam" id="PF00072">
    <property type="entry name" value="Response_reg"/>
    <property type="match status" value="2"/>
</dbReference>
<dbReference type="CDD" id="cd00156">
    <property type="entry name" value="REC"/>
    <property type="match status" value="1"/>
</dbReference>
<organism evidence="28 29">
    <name type="scientific">Inhella crocodyli</name>
    <dbReference type="NCBI Taxonomy" id="2499851"/>
    <lineage>
        <taxon>Bacteria</taxon>
        <taxon>Pseudomonadati</taxon>
        <taxon>Pseudomonadota</taxon>
        <taxon>Betaproteobacteria</taxon>
        <taxon>Burkholderiales</taxon>
        <taxon>Sphaerotilaceae</taxon>
        <taxon>Inhella</taxon>
    </lineage>
</organism>
<dbReference type="InterPro" id="IPR011006">
    <property type="entry name" value="CheY-like_superfamily"/>
</dbReference>
<dbReference type="Pfam" id="PF00512">
    <property type="entry name" value="HisKA"/>
    <property type="match status" value="1"/>
</dbReference>
<dbReference type="PROSITE" id="PS50110">
    <property type="entry name" value="RESPONSE_REGULATORY"/>
    <property type="match status" value="2"/>
</dbReference>
<evidence type="ECO:0000256" key="19">
    <source>
        <dbReference type="ARBA" id="ARBA00070152"/>
    </source>
</evidence>
<dbReference type="Pfam" id="PF01627">
    <property type="entry name" value="Hpt"/>
    <property type="match status" value="1"/>
</dbReference>
<comment type="function">
    <text evidence="16">Member of the two-component regulatory system BvgS/BvgA. Phosphorylates BvgA via a four-step phosphorelay in response to environmental signals.</text>
</comment>
<feature type="modified residue" description="4-aspartylphosphate" evidence="21">
    <location>
        <position position="1059"/>
    </location>
</feature>
<evidence type="ECO:0000256" key="8">
    <source>
        <dbReference type="ARBA" id="ARBA00022729"/>
    </source>
</evidence>
<dbReference type="FunFam" id="1.10.287.130:FF:000002">
    <property type="entry name" value="Two-component osmosensing histidine kinase"/>
    <property type="match status" value="1"/>
</dbReference>
<feature type="domain" description="HPt" evidence="27">
    <location>
        <begin position="1175"/>
        <end position="1270"/>
    </location>
</feature>
<dbReference type="PROSITE" id="PS50109">
    <property type="entry name" value="HIS_KIN"/>
    <property type="match status" value="1"/>
</dbReference>
<comment type="catalytic activity">
    <reaction evidence="1">
        <text>ATP + protein L-histidine = ADP + protein N-phospho-L-histidine.</text>
        <dbReference type="EC" id="2.7.13.3"/>
    </reaction>
</comment>
<feature type="modified residue" description="Phosphohistidine" evidence="20">
    <location>
        <position position="1214"/>
    </location>
</feature>
<accession>A0A3S2XPM2</accession>
<evidence type="ECO:0000256" key="5">
    <source>
        <dbReference type="ARBA" id="ARBA00022553"/>
    </source>
</evidence>
<dbReference type="GO" id="GO:0000155">
    <property type="term" value="F:phosphorelay sensor kinase activity"/>
    <property type="evidence" value="ECO:0007669"/>
    <property type="project" value="InterPro"/>
</dbReference>
<dbReference type="GO" id="GO:0005886">
    <property type="term" value="C:plasma membrane"/>
    <property type="evidence" value="ECO:0007669"/>
    <property type="project" value="UniProtKB-SubCell"/>
</dbReference>
<evidence type="ECO:0000256" key="7">
    <source>
        <dbReference type="ARBA" id="ARBA00022692"/>
    </source>
</evidence>
<dbReference type="SMART" id="SM00387">
    <property type="entry name" value="HATPase_c"/>
    <property type="match status" value="1"/>
</dbReference>
<dbReference type="SMART" id="SM00448">
    <property type="entry name" value="REC"/>
    <property type="match status" value="2"/>
</dbReference>
<evidence type="ECO:0000256" key="3">
    <source>
        <dbReference type="ARBA" id="ARBA00012438"/>
    </source>
</evidence>
<dbReference type="RefSeq" id="WP_127683820.1">
    <property type="nucleotide sequence ID" value="NZ_SACM01000004.1"/>
</dbReference>